<sequence>MRAKCSVSRGGADASTGLGRGGGTWKGGDMMGRAGIQDSPSRLQQPAGSQQPEPAIGGQPSGRAPQRLQPAGALQDARPPGIRPPPLAPPAKALGRQASSRQPTARRSAANGLTCQARRGRRLMLEACHRRFEQAASRVRCQMLGRGAPLATNLTKNGAIDLAIAEPGTRLASSNQPARWLPLRPGRCHRRRHSSELHPVAAGQPAASGQQAAEPGSAWHARLRLTAPTTGHALGPMLGQAPIVQWLGLHPRERRRRRLSRFNAAVVLAGQALPFESQRGHERRRRGRHHANTNPSGLEVWLESSTDSGTLTAEWIGAFGAIEVRTDALFQRRLPDLHNLANLVGGCSACANAHAPNAPPDTAIGLSTPPLR</sequence>
<feature type="region of interest" description="Disordered" evidence="1">
    <location>
        <begin position="192"/>
        <end position="211"/>
    </location>
</feature>
<dbReference type="EMBL" id="JAWRVI010000018">
    <property type="protein sequence ID" value="KAK4089798.1"/>
    <property type="molecule type" value="Genomic_DNA"/>
</dbReference>
<gene>
    <name evidence="2" type="ORF">Purlil1_5901</name>
</gene>
<feature type="region of interest" description="Disordered" evidence="1">
    <location>
        <begin position="1"/>
        <end position="115"/>
    </location>
</feature>
<feature type="region of interest" description="Disordered" evidence="1">
    <location>
        <begin position="277"/>
        <end position="296"/>
    </location>
</feature>
<dbReference type="Proteomes" id="UP001287286">
    <property type="component" value="Unassembled WGS sequence"/>
</dbReference>
<comment type="caution">
    <text evidence="2">The sequence shown here is derived from an EMBL/GenBank/DDBJ whole genome shotgun (WGS) entry which is preliminary data.</text>
</comment>
<organism evidence="2 3">
    <name type="scientific">Purpureocillium lilacinum</name>
    <name type="common">Paecilomyces lilacinus</name>
    <dbReference type="NCBI Taxonomy" id="33203"/>
    <lineage>
        <taxon>Eukaryota</taxon>
        <taxon>Fungi</taxon>
        <taxon>Dikarya</taxon>
        <taxon>Ascomycota</taxon>
        <taxon>Pezizomycotina</taxon>
        <taxon>Sordariomycetes</taxon>
        <taxon>Hypocreomycetidae</taxon>
        <taxon>Hypocreales</taxon>
        <taxon>Ophiocordycipitaceae</taxon>
        <taxon>Purpureocillium</taxon>
    </lineage>
</organism>
<keyword evidence="3" id="KW-1185">Reference proteome</keyword>
<accession>A0ABR0C1L0</accession>
<feature type="compositionally biased region" description="Gly residues" evidence="1">
    <location>
        <begin position="18"/>
        <end position="30"/>
    </location>
</feature>
<evidence type="ECO:0000313" key="2">
    <source>
        <dbReference type="EMBL" id="KAK4089798.1"/>
    </source>
</evidence>
<proteinExistence type="predicted"/>
<protein>
    <submittedName>
        <fullName evidence="2">Uncharacterized protein</fullName>
    </submittedName>
</protein>
<reference evidence="2 3" key="1">
    <citation type="journal article" date="2024" name="Microbiol. Resour. Announc.">
        <title>Genome annotations for the ascomycete fungi Trichoderma harzianum, Trichoderma aggressivum, and Purpureocillium lilacinum.</title>
        <authorList>
            <person name="Beijen E.P.W."/>
            <person name="Ohm R.A."/>
        </authorList>
    </citation>
    <scope>NUCLEOTIDE SEQUENCE [LARGE SCALE GENOMIC DNA]</scope>
    <source>
        <strain evidence="2 3">CBS 150709</strain>
    </source>
</reference>
<evidence type="ECO:0000256" key="1">
    <source>
        <dbReference type="SAM" id="MobiDB-lite"/>
    </source>
</evidence>
<feature type="compositionally biased region" description="Basic residues" evidence="1">
    <location>
        <begin position="281"/>
        <end position="291"/>
    </location>
</feature>
<name>A0ABR0C1L0_PURLI</name>
<evidence type="ECO:0000313" key="3">
    <source>
        <dbReference type="Proteomes" id="UP001287286"/>
    </source>
</evidence>
<feature type="compositionally biased region" description="Polar residues" evidence="1">
    <location>
        <begin position="38"/>
        <end position="52"/>
    </location>
</feature>
<feature type="compositionally biased region" description="Low complexity" evidence="1">
    <location>
        <begin position="201"/>
        <end position="211"/>
    </location>
</feature>